<sequence length="49" mass="5291">MVSQYFNTSLGSRIGLSLQLFELPCASTSVPIASVLGYYSSPIVSTLYE</sequence>
<organism evidence="1">
    <name type="scientific">Siphoviridae sp. ctqSm5</name>
    <dbReference type="NCBI Taxonomy" id="2827949"/>
    <lineage>
        <taxon>Viruses</taxon>
        <taxon>Duplodnaviria</taxon>
        <taxon>Heunggongvirae</taxon>
        <taxon>Uroviricota</taxon>
        <taxon>Caudoviricetes</taxon>
    </lineage>
</organism>
<dbReference type="EMBL" id="BK032642">
    <property type="protein sequence ID" value="DAF52748.1"/>
    <property type="molecule type" value="Genomic_DNA"/>
</dbReference>
<proteinExistence type="predicted"/>
<name>A0A8S5SNW1_9CAUD</name>
<protein>
    <submittedName>
        <fullName evidence="1">Uncharacterized protein</fullName>
    </submittedName>
</protein>
<reference evidence="1" key="1">
    <citation type="journal article" date="2021" name="Proc. Natl. Acad. Sci. U.S.A.">
        <title>A Catalog of Tens of Thousands of Viruses from Human Metagenomes Reveals Hidden Associations with Chronic Diseases.</title>
        <authorList>
            <person name="Tisza M.J."/>
            <person name="Buck C.B."/>
        </authorList>
    </citation>
    <scope>NUCLEOTIDE SEQUENCE</scope>
    <source>
        <strain evidence="1">CtqSm5</strain>
    </source>
</reference>
<evidence type="ECO:0000313" key="1">
    <source>
        <dbReference type="EMBL" id="DAF52748.1"/>
    </source>
</evidence>
<accession>A0A8S5SNW1</accession>